<reference evidence="1 2" key="1">
    <citation type="journal article" date="2022" name="Plant J.">
        <title>Chromosome-level genome of Camellia lanceoleosa provides a valuable resource for understanding genome evolution and self-incompatibility.</title>
        <authorList>
            <person name="Gong W."/>
            <person name="Xiao S."/>
            <person name="Wang L."/>
            <person name="Liao Z."/>
            <person name="Chang Y."/>
            <person name="Mo W."/>
            <person name="Hu G."/>
            <person name="Li W."/>
            <person name="Zhao G."/>
            <person name="Zhu H."/>
            <person name="Hu X."/>
            <person name="Ji K."/>
            <person name="Xiang X."/>
            <person name="Song Q."/>
            <person name="Yuan D."/>
            <person name="Jin S."/>
            <person name="Zhang L."/>
        </authorList>
    </citation>
    <scope>NUCLEOTIDE SEQUENCE [LARGE SCALE GENOMIC DNA]</scope>
    <source>
        <strain evidence="1">SQ_2022a</strain>
    </source>
</reference>
<keyword evidence="2" id="KW-1185">Reference proteome</keyword>
<name>A0ACC0J0B9_9ERIC</name>
<organism evidence="1 2">
    <name type="scientific">Camellia lanceoleosa</name>
    <dbReference type="NCBI Taxonomy" id="1840588"/>
    <lineage>
        <taxon>Eukaryota</taxon>
        <taxon>Viridiplantae</taxon>
        <taxon>Streptophyta</taxon>
        <taxon>Embryophyta</taxon>
        <taxon>Tracheophyta</taxon>
        <taxon>Spermatophyta</taxon>
        <taxon>Magnoliopsida</taxon>
        <taxon>eudicotyledons</taxon>
        <taxon>Gunneridae</taxon>
        <taxon>Pentapetalae</taxon>
        <taxon>asterids</taxon>
        <taxon>Ericales</taxon>
        <taxon>Theaceae</taxon>
        <taxon>Camellia</taxon>
    </lineage>
</organism>
<evidence type="ECO:0000313" key="2">
    <source>
        <dbReference type="Proteomes" id="UP001060215"/>
    </source>
</evidence>
<dbReference type="Proteomes" id="UP001060215">
    <property type="component" value="Chromosome 1"/>
</dbReference>
<protein>
    <submittedName>
        <fullName evidence="1">Uncharacterized protein</fullName>
    </submittedName>
</protein>
<comment type="caution">
    <text evidence="1">The sequence shown here is derived from an EMBL/GenBank/DDBJ whole genome shotgun (WGS) entry which is preliminary data.</text>
</comment>
<evidence type="ECO:0000313" key="1">
    <source>
        <dbReference type="EMBL" id="KAI8030375.1"/>
    </source>
</evidence>
<gene>
    <name evidence="1" type="ORF">LOK49_LG01G04136</name>
</gene>
<accession>A0ACC0J0B9</accession>
<proteinExistence type="predicted"/>
<dbReference type="EMBL" id="CM045758">
    <property type="protein sequence ID" value="KAI8030375.1"/>
    <property type="molecule type" value="Genomic_DNA"/>
</dbReference>
<sequence>MREERSEWTRSRRSMASFSIDLRSQYFLCEHTTLVVADRPGVFPRFLKWNVGTLLARMRSVTLDDVDKFEVLPSRLQVSKYEMDQLLSGNDVVDGSDDDFVDKIDMIDNVHRDEKTIDARKLVMNVIPRGAPSRMPSVTATLEDAHRTIFVLQSENKSKDFVIAKLEEQVSKLTSALEQQASNMFVGFNSCLKVKDDEIARMAGARRADAKDETDSFAFVDAKNVKELIHDVTQMAVGRDSVETRNRMDIGSTREKAIKASVGSALQNSFVKKIKEKVRQERKLPEFEYPMVRGHLCRVDESEGQRVVSDGGINFNIDLCDEVEVVNEVDGHNKKRSGYGLNNRFAIWKLVKEGVKHKISTTYERDGDE</sequence>